<keyword evidence="5" id="KW-1185">Reference proteome</keyword>
<evidence type="ECO:0000313" key="5">
    <source>
        <dbReference type="Proteomes" id="UP000663870"/>
    </source>
</evidence>
<reference evidence="2" key="1">
    <citation type="submission" date="2021-02" db="EMBL/GenBank/DDBJ databases">
        <authorList>
            <person name="Nowell W R."/>
        </authorList>
    </citation>
    <scope>NUCLEOTIDE SEQUENCE</scope>
</reference>
<evidence type="ECO:0000313" key="3">
    <source>
        <dbReference type="EMBL" id="CAF1633401.1"/>
    </source>
</evidence>
<proteinExistence type="predicted"/>
<dbReference type="EMBL" id="CAJNOH010001544">
    <property type="protein sequence ID" value="CAF1228667.1"/>
    <property type="molecule type" value="Genomic_DNA"/>
</dbReference>
<dbReference type="Proteomes" id="UP000663870">
    <property type="component" value="Unassembled WGS sequence"/>
</dbReference>
<dbReference type="AlphaFoldDB" id="A0A814YCV8"/>
<evidence type="ECO:0000313" key="4">
    <source>
        <dbReference type="Proteomes" id="UP000663854"/>
    </source>
</evidence>
<comment type="caution">
    <text evidence="2">The sequence shown here is derived from an EMBL/GenBank/DDBJ whole genome shotgun (WGS) entry which is preliminary data.</text>
</comment>
<name>A0A814YCV8_9BILA</name>
<feature type="coiled-coil region" evidence="1">
    <location>
        <begin position="10"/>
        <end position="37"/>
    </location>
</feature>
<protein>
    <submittedName>
        <fullName evidence="2">Uncharacterized protein</fullName>
    </submittedName>
</protein>
<sequence>MITDHQPFLNQNFKRTLDNDEKDIQKIRDNYSEIIRNHPRADSTGEIRSKIKEINTRWEILIGTVHQTMKNLKYIC</sequence>
<evidence type="ECO:0000313" key="2">
    <source>
        <dbReference type="EMBL" id="CAF1228667.1"/>
    </source>
</evidence>
<accession>A0A814YCV8</accession>
<dbReference type="Proteomes" id="UP000663854">
    <property type="component" value="Unassembled WGS sequence"/>
</dbReference>
<organism evidence="2 4">
    <name type="scientific">Rotaria sordida</name>
    <dbReference type="NCBI Taxonomy" id="392033"/>
    <lineage>
        <taxon>Eukaryota</taxon>
        <taxon>Metazoa</taxon>
        <taxon>Spiralia</taxon>
        <taxon>Gnathifera</taxon>
        <taxon>Rotifera</taxon>
        <taxon>Eurotatoria</taxon>
        <taxon>Bdelloidea</taxon>
        <taxon>Philodinida</taxon>
        <taxon>Philodinidae</taxon>
        <taxon>Rotaria</taxon>
    </lineage>
</organism>
<dbReference type="Gene3D" id="1.20.58.60">
    <property type="match status" value="1"/>
</dbReference>
<dbReference type="SUPFAM" id="SSF46966">
    <property type="entry name" value="Spectrin repeat"/>
    <property type="match status" value="1"/>
</dbReference>
<dbReference type="EMBL" id="CAJNOL010008053">
    <property type="protein sequence ID" value="CAF1633401.1"/>
    <property type="molecule type" value="Genomic_DNA"/>
</dbReference>
<gene>
    <name evidence="3" type="ORF">JXQ802_LOCUS52146</name>
    <name evidence="2" type="ORF">PYM288_LOCUS26264</name>
</gene>
<evidence type="ECO:0000256" key="1">
    <source>
        <dbReference type="SAM" id="Coils"/>
    </source>
</evidence>
<keyword evidence="1" id="KW-0175">Coiled coil</keyword>